<dbReference type="AlphaFoldDB" id="X1SVD9"/>
<organism evidence="2">
    <name type="scientific">marine sediment metagenome</name>
    <dbReference type="NCBI Taxonomy" id="412755"/>
    <lineage>
        <taxon>unclassified sequences</taxon>
        <taxon>metagenomes</taxon>
        <taxon>ecological metagenomes</taxon>
    </lineage>
</organism>
<dbReference type="Pfam" id="PF05168">
    <property type="entry name" value="HEPN"/>
    <property type="match status" value="1"/>
</dbReference>
<proteinExistence type="predicted"/>
<dbReference type="SUPFAM" id="SSF81593">
    <property type="entry name" value="Nucleotidyltransferase substrate binding subunit/domain"/>
    <property type="match status" value="1"/>
</dbReference>
<comment type="caution">
    <text evidence="2">The sequence shown here is derived from an EMBL/GenBank/DDBJ whole genome shotgun (WGS) entry which is preliminary data.</text>
</comment>
<name>X1SVD9_9ZZZZ</name>
<evidence type="ECO:0000259" key="1">
    <source>
        <dbReference type="Pfam" id="PF05168"/>
    </source>
</evidence>
<evidence type="ECO:0000313" key="2">
    <source>
        <dbReference type="EMBL" id="GAI96928.1"/>
    </source>
</evidence>
<protein>
    <recommendedName>
        <fullName evidence="1">HEPN domain-containing protein</fullName>
    </recommendedName>
</protein>
<feature type="domain" description="HEPN" evidence="1">
    <location>
        <begin position="11"/>
        <end position="123"/>
    </location>
</feature>
<gene>
    <name evidence="2" type="ORF">S12H4_39025</name>
</gene>
<reference evidence="2" key="1">
    <citation type="journal article" date="2014" name="Front. Microbiol.">
        <title>High frequency of phylogenetically diverse reductive dehalogenase-homologous genes in deep subseafloor sedimentary metagenomes.</title>
        <authorList>
            <person name="Kawai M."/>
            <person name="Futagami T."/>
            <person name="Toyoda A."/>
            <person name="Takaki Y."/>
            <person name="Nishi S."/>
            <person name="Hori S."/>
            <person name="Arai W."/>
            <person name="Tsubouchi T."/>
            <person name="Morono Y."/>
            <person name="Uchiyama I."/>
            <person name="Ito T."/>
            <person name="Fujiyama A."/>
            <person name="Inagaki F."/>
            <person name="Takami H."/>
        </authorList>
    </citation>
    <scope>NUCLEOTIDE SEQUENCE</scope>
    <source>
        <strain evidence="2">Expedition CK06-06</strain>
    </source>
</reference>
<dbReference type="EMBL" id="BARW01023548">
    <property type="protein sequence ID" value="GAI96928.1"/>
    <property type="molecule type" value="Genomic_DNA"/>
</dbReference>
<accession>X1SVD9</accession>
<dbReference type="Gene3D" id="1.20.120.330">
    <property type="entry name" value="Nucleotidyltransferases domain 2"/>
    <property type="match status" value="1"/>
</dbReference>
<sequence length="130" mass="15067">MPGEESLYPGDWLRIAEKDWKRVEGLLKEDPELAGFCLQQAVEKFFKAFLLSKGWRLRRIHSLDALLDDTLEYDPTIEGFRKVCQQISGFYFVERYPVMLESELTGKEVRDALNEVQGLIEKLRAGVEGR</sequence>
<dbReference type="InterPro" id="IPR007842">
    <property type="entry name" value="HEPN_dom"/>
</dbReference>